<keyword evidence="5" id="KW-1185">Reference proteome</keyword>
<evidence type="ECO:0000256" key="1">
    <source>
        <dbReference type="ARBA" id="ARBA00005445"/>
    </source>
</evidence>
<sequence length="121" mass="12408">MKTFNKRKFILLLTLSLVGTMSTPIIAMAAGQSTVNLGTTSTFAVLSGSTITNTGTTTINGSAGGDVGLFPGNEFSGQTVAKISGAIHLADAVAIKAKDDLVTAYNDGKRQITHHLGLAVN</sequence>
<keyword evidence="2 3" id="KW-0732">Signal</keyword>
<protein>
    <submittedName>
        <fullName evidence="4">Uncharacterized protein</fullName>
    </submittedName>
</protein>
<feature type="signal peptide" evidence="3">
    <location>
        <begin position="1"/>
        <end position="29"/>
    </location>
</feature>
<comment type="similarity">
    <text evidence="1">Belongs to the ice-binding protein family.</text>
</comment>
<gene>
    <name evidence="4" type="ORF">CLVI_31720</name>
</gene>
<evidence type="ECO:0000313" key="5">
    <source>
        <dbReference type="Proteomes" id="UP000239471"/>
    </source>
</evidence>
<comment type="caution">
    <text evidence="4">The sequence shown here is derived from an EMBL/GenBank/DDBJ whole genome shotgun (WGS) entry which is preliminary data.</text>
</comment>
<dbReference type="Pfam" id="PF11999">
    <property type="entry name" value="Ice_binding"/>
    <property type="match status" value="1"/>
</dbReference>
<evidence type="ECO:0000313" key="4">
    <source>
        <dbReference type="EMBL" id="PRR79844.1"/>
    </source>
</evidence>
<feature type="chain" id="PRO_5015778401" evidence="3">
    <location>
        <begin position="30"/>
        <end position="121"/>
    </location>
</feature>
<dbReference type="EMBL" id="PVXQ01000052">
    <property type="protein sequence ID" value="PRR79844.1"/>
    <property type="molecule type" value="Genomic_DNA"/>
</dbReference>
<reference evidence="4 5" key="1">
    <citation type="submission" date="2018-03" db="EMBL/GenBank/DDBJ databases">
        <title>Genome sequence of Clostridium vincentii DSM 10228.</title>
        <authorList>
            <person name="Poehlein A."/>
            <person name="Daniel R."/>
        </authorList>
    </citation>
    <scope>NUCLEOTIDE SEQUENCE [LARGE SCALE GENOMIC DNA]</scope>
    <source>
        <strain evidence="4 5">DSM 10228</strain>
    </source>
</reference>
<accession>A0A2T0B7H7</accession>
<dbReference type="InterPro" id="IPR021884">
    <property type="entry name" value="Ice-bd_prot"/>
</dbReference>
<dbReference type="Proteomes" id="UP000239471">
    <property type="component" value="Unassembled WGS sequence"/>
</dbReference>
<evidence type="ECO:0000256" key="3">
    <source>
        <dbReference type="SAM" id="SignalP"/>
    </source>
</evidence>
<dbReference type="AlphaFoldDB" id="A0A2T0B7H7"/>
<proteinExistence type="inferred from homology"/>
<organism evidence="4 5">
    <name type="scientific">Clostridium vincentii</name>
    <dbReference type="NCBI Taxonomy" id="52704"/>
    <lineage>
        <taxon>Bacteria</taxon>
        <taxon>Bacillati</taxon>
        <taxon>Bacillota</taxon>
        <taxon>Clostridia</taxon>
        <taxon>Eubacteriales</taxon>
        <taxon>Clostridiaceae</taxon>
        <taxon>Clostridium</taxon>
    </lineage>
</organism>
<name>A0A2T0B7H7_9CLOT</name>
<evidence type="ECO:0000256" key="2">
    <source>
        <dbReference type="ARBA" id="ARBA00022729"/>
    </source>
</evidence>
<dbReference type="OrthoDB" id="2082707at2"/>
<dbReference type="RefSeq" id="WP_106061045.1">
    <property type="nucleotide sequence ID" value="NZ_PVXQ01000052.1"/>
</dbReference>